<name>A0A1Q9AV29_9HYPH</name>
<evidence type="ECO:0000313" key="2">
    <source>
        <dbReference type="EMBL" id="OLP59283.1"/>
    </source>
</evidence>
<sequence length="94" mass="10157">MRKGTPLPAGTATARLASYTARVRSGDRIADEADIRDWLGGFTKAAVSEESVGLGGYGKVLTVLVSPTVGQDYEPGEDGEEDKLIESWTPRFRR</sequence>
<comment type="caution">
    <text evidence="2">The sequence shown here is derived from an EMBL/GenBank/DDBJ whole genome shotgun (WGS) entry which is preliminary data.</text>
</comment>
<reference evidence="2 3" key="1">
    <citation type="submission" date="2016-09" db="EMBL/GenBank/DDBJ databases">
        <title>Rhizobium sp. nov., a novel species isolated from the rice rhizosphere.</title>
        <authorList>
            <person name="Zhao J."/>
            <person name="Zhang X."/>
        </authorList>
    </citation>
    <scope>NUCLEOTIDE SEQUENCE [LARGE SCALE GENOMIC DNA]</scope>
    <source>
        <strain evidence="2 3">1.7048</strain>
    </source>
</reference>
<evidence type="ECO:0000313" key="3">
    <source>
        <dbReference type="Proteomes" id="UP000186364"/>
    </source>
</evidence>
<dbReference type="Proteomes" id="UP000186364">
    <property type="component" value="Unassembled WGS sequence"/>
</dbReference>
<feature type="compositionally biased region" description="Acidic residues" evidence="1">
    <location>
        <begin position="74"/>
        <end position="83"/>
    </location>
</feature>
<proteinExistence type="predicted"/>
<feature type="region of interest" description="Disordered" evidence="1">
    <location>
        <begin position="70"/>
        <end position="94"/>
    </location>
</feature>
<dbReference type="EMBL" id="MKIP01000053">
    <property type="protein sequence ID" value="OLP59283.1"/>
    <property type="molecule type" value="Genomic_DNA"/>
</dbReference>
<evidence type="ECO:0000256" key="1">
    <source>
        <dbReference type="SAM" id="MobiDB-lite"/>
    </source>
</evidence>
<organism evidence="2 3">
    <name type="scientific">Xaviernesmea oryzae</name>
    <dbReference type="NCBI Taxonomy" id="464029"/>
    <lineage>
        <taxon>Bacteria</taxon>
        <taxon>Pseudomonadati</taxon>
        <taxon>Pseudomonadota</taxon>
        <taxon>Alphaproteobacteria</taxon>
        <taxon>Hyphomicrobiales</taxon>
        <taxon>Rhizobiaceae</taxon>
        <taxon>Rhizobium/Agrobacterium group</taxon>
        <taxon>Xaviernesmea</taxon>
    </lineage>
</organism>
<gene>
    <name evidence="2" type="ORF">BJF93_05210</name>
</gene>
<protein>
    <submittedName>
        <fullName evidence="2">Uncharacterized protein</fullName>
    </submittedName>
</protein>
<accession>A0A1Q9AV29</accession>
<dbReference type="AlphaFoldDB" id="A0A1Q9AV29"/>
<keyword evidence="3" id="KW-1185">Reference proteome</keyword>